<dbReference type="GO" id="GO:0016020">
    <property type="term" value="C:membrane"/>
    <property type="evidence" value="ECO:0007669"/>
    <property type="project" value="UniProtKB-SubCell"/>
</dbReference>
<feature type="transmembrane region" description="Helical" evidence="11">
    <location>
        <begin position="196"/>
        <end position="219"/>
    </location>
</feature>
<keyword evidence="4" id="KW-1070">Brassinosteroid signaling pathway</keyword>
<evidence type="ECO:0000313" key="12">
    <source>
        <dbReference type="EMBL" id="KAJ4769406.1"/>
    </source>
</evidence>
<keyword evidence="7" id="KW-0677">Repeat</keyword>
<accession>A0AAV8DT68</accession>
<dbReference type="Proteomes" id="UP001140206">
    <property type="component" value="Chromosome 3"/>
</dbReference>
<gene>
    <name evidence="12" type="ORF">LUZ62_053663</name>
</gene>
<evidence type="ECO:0000256" key="6">
    <source>
        <dbReference type="ARBA" id="ARBA00022729"/>
    </source>
</evidence>
<dbReference type="PANTHER" id="PTHR48063">
    <property type="entry name" value="LRR RECEPTOR-LIKE KINASE"/>
    <property type="match status" value="1"/>
</dbReference>
<evidence type="ECO:0000256" key="8">
    <source>
        <dbReference type="ARBA" id="ARBA00022989"/>
    </source>
</evidence>
<dbReference type="PRINTS" id="PR00019">
    <property type="entry name" value="LEURICHRPT"/>
</dbReference>
<organism evidence="12 13">
    <name type="scientific">Rhynchospora pubera</name>
    <dbReference type="NCBI Taxonomy" id="906938"/>
    <lineage>
        <taxon>Eukaryota</taxon>
        <taxon>Viridiplantae</taxon>
        <taxon>Streptophyta</taxon>
        <taxon>Embryophyta</taxon>
        <taxon>Tracheophyta</taxon>
        <taxon>Spermatophyta</taxon>
        <taxon>Magnoliopsida</taxon>
        <taxon>Liliopsida</taxon>
        <taxon>Poales</taxon>
        <taxon>Cyperaceae</taxon>
        <taxon>Cyperoideae</taxon>
        <taxon>Rhynchosporeae</taxon>
        <taxon>Rhynchospora</taxon>
    </lineage>
</organism>
<keyword evidence="13" id="KW-1185">Reference proteome</keyword>
<evidence type="ECO:0000256" key="4">
    <source>
        <dbReference type="ARBA" id="ARBA00022626"/>
    </source>
</evidence>
<dbReference type="FunFam" id="3.80.10.10:FF:000111">
    <property type="entry name" value="LRR receptor-like serine/threonine-protein kinase ERECTA"/>
    <property type="match status" value="1"/>
</dbReference>
<dbReference type="AlphaFoldDB" id="A0AAV8DT68"/>
<evidence type="ECO:0000256" key="9">
    <source>
        <dbReference type="ARBA" id="ARBA00023136"/>
    </source>
</evidence>
<dbReference type="PANTHER" id="PTHR48063:SF112">
    <property type="entry name" value="RECEPTOR LIKE PROTEIN 30-LIKE"/>
    <property type="match status" value="1"/>
</dbReference>
<dbReference type="InterPro" id="IPR032675">
    <property type="entry name" value="LRR_dom_sf"/>
</dbReference>
<dbReference type="Pfam" id="PF00560">
    <property type="entry name" value="LRR_1"/>
    <property type="match status" value="4"/>
</dbReference>
<keyword evidence="12" id="KW-0675">Receptor</keyword>
<keyword evidence="6" id="KW-0732">Signal</keyword>
<keyword evidence="10" id="KW-0325">Glycoprotein</keyword>
<keyword evidence="12" id="KW-0808">Transferase</keyword>
<evidence type="ECO:0000313" key="13">
    <source>
        <dbReference type="Proteomes" id="UP001140206"/>
    </source>
</evidence>
<keyword evidence="8 11" id="KW-1133">Transmembrane helix</keyword>
<sequence length="251" mass="28352">MIPQNMNFLSSMASLDGNNDNSAYSYFLTLNSQYYYNVSVSVTMKDQDLVFTTSLSILTSIDLSENNLTGMIPKNLTALHGLISLNLSNNHLVGPIPLEIGKMHSLESLDLRNNELSGMIPQSLTNLNFLITLNLSYNNLSGRIPTGNQLQTLDNSSIYVGNNYLCGPPTEKICDSSKVQNSTGHARKVSEGLSKILLYLFIIFGFGCGLWVVLWILLFKITWRYIFFHTVDRWFDSIYTYMVLYLGRVRK</sequence>
<comment type="subcellular location">
    <subcellularLocation>
        <location evidence="1">Membrane</location>
        <topology evidence="1">Single-pass type I membrane protein</topology>
    </subcellularLocation>
</comment>
<dbReference type="InterPro" id="IPR046956">
    <property type="entry name" value="RLP23-like"/>
</dbReference>
<keyword evidence="12" id="KW-0418">Kinase</keyword>
<dbReference type="GO" id="GO:0009742">
    <property type="term" value="P:brassinosteroid mediated signaling pathway"/>
    <property type="evidence" value="ECO:0007669"/>
    <property type="project" value="UniProtKB-KW"/>
</dbReference>
<keyword evidence="9 11" id="KW-0472">Membrane</keyword>
<evidence type="ECO:0000256" key="2">
    <source>
        <dbReference type="ARBA" id="ARBA00009592"/>
    </source>
</evidence>
<comment type="similarity">
    <text evidence="2">Belongs to the RLP family.</text>
</comment>
<comment type="caution">
    <text evidence="12">The sequence shown here is derived from an EMBL/GenBank/DDBJ whole genome shotgun (WGS) entry which is preliminary data.</text>
</comment>
<evidence type="ECO:0000256" key="10">
    <source>
        <dbReference type="ARBA" id="ARBA00023180"/>
    </source>
</evidence>
<dbReference type="EMBL" id="JAMFTS010000003">
    <property type="protein sequence ID" value="KAJ4769406.1"/>
    <property type="molecule type" value="Genomic_DNA"/>
</dbReference>
<name>A0AAV8DT68_9POAL</name>
<dbReference type="GO" id="GO:0016301">
    <property type="term" value="F:kinase activity"/>
    <property type="evidence" value="ECO:0007669"/>
    <property type="project" value="UniProtKB-KW"/>
</dbReference>
<dbReference type="InterPro" id="IPR001611">
    <property type="entry name" value="Leu-rich_rpt"/>
</dbReference>
<protein>
    <submittedName>
        <fullName evidence="12">LRR receptor-like serine/threonine-protein kinase GSO1</fullName>
    </submittedName>
</protein>
<evidence type="ECO:0000256" key="1">
    <source>
        <dbReference type="ARBA" id="ARBA00004479"/>
    </source>
</evidence>
<evidence type="ECO:0000256" key="7">
    <source>
        <dbReference type="ARBA" id="ARBA00022737"/>
    </source>
</evidence>
<keyword evidence="3" id="KW-0433">Leucine-rich repeat</keyword>
<evidence type="ECO:0000256" key="5">
    <source>
        <dbReference type="ARBA" id="ARBA00022692"/>
    </source>
</evidence>
<dbReference type="Gene3D" id="3.80.10.10">
    <property type="entry name" value="Ribonuclease Inhibitor"/>
    <property type="match status" value="1"/>
</dbReference>
<evidence type="ECO:0000256" key="3">
    <source>
        <dbReference type="ARBA" id="ARBA00022614"/>
    </source>
</evidence>
<evidence type="ECO:0000256" key="11">
    <source>
        <dbReference type="SAM" id="Phobius"/>
    </source>
</evidence>
<dbReference type="SUPFAM" id="SSF52058">
    <property type="entry name" value="L domain-like"/>
    <property type="match status" value="1"/>
</dbReference>
<reference evidence="12" key="1">
    <citation type="submission" date="2022-08" db="EMBL/GenBank/DDBJ databases">
        <authorList>
            <person name="Marques A."/>
        </authorList>
    </citation>
    <scope>NUCLEOTIDE SEQUENCE</scope>
    <source>
        <strain evidence="12">RhyPub2mFocal</strain>
        <tissue evidence="12">Leaves</tissue>
    </source>
</reference>
<proteinExistence type="inferred from homology"/>
<keyword evidence="5 11" id="KW-0812">Transmembrane</keyword>